<dbReference type="KEGG" id="sku:Sulku_2012"/>
<evidence type="ECO:0000313" key="2">
    <source>
        <dbReference type="EMBL" id="ADR34672.1"/>
    </source>
</evidence>
<evidence type="ECO:0000313" key="3">
    <source>
        <dbReference type="Proteomes" id="UP000008721"/>
    </source>
</evidence>
<feature type="transmembrane region" description="Helical" evidence="1">
    <location>
        <begin position="21"/>
        <end position="42"/>
    </location>
</feature>
<proteinExistence type="predicted"/>
<dbReference type="eggNOG" id="ENOG5032YBB">
    <property type="taxonomic scope" value="Bacteria"/>
</dbReference>
<sequence>MLRRIAELYIDGFKNMRVGRELWLLIGFKLLILFGVMKLFFFPDVLKTKFCTDDQRSAYVLKHLTKE</sequence>
<evidence type="ECO:0000256" key="1">
    <source>
        <dbReference type="SAM" id="Phobius"/>
    </source>
</evidence>
<keyword evidence="1" id="KW-0812">Transmembrane</keyword>
<dbReference type="Proteomes" id="UP000008721">
    <property type="component" value="Chromosome"/>
</dbReference>
<evidence type="ECO:0008006" key="4">
    <source>
        <dbReference type="Google" id="ProtNLM"/>
    </source>
</evidence>
<dbReference type="EMBL" id="CP002355">
    <property type="protein sequence ID" value="ADR34672.1"/>
    <property type="molecule type" value="Genomic_DNA"/>
</dbReference>
<keyword evidence="1" id="KW-0472">Membrane</keyword>
<accession>E4U2I5</accession>
<dbReference type="RefSeq" id="WP_013460869.1">
    <property type="nucleotide sequence ID" value="NC_014762.1"/>
</dbReference>
<name>E4U2I5_SULKY</name>
<dbReference type="HOGENOM" id="CLU_189853_0_0_7"/>
<keyword evidence="3" id="KW-1185">Reference proteome</keyword>
<keyword evidence="1" id="KW-1133">Transmembrane helix</keyword>
<dbReference type="OrthoDB" id="1122086at2"/>
<organism evidence="2 3">
    <name type="scientific">Sulfuricurvum kujiense (strain ATCC BAA-921 / DSM 16994 / JCM 11577 / YK-1)</name>
    <dbReference type="NCBI Taxonomy" id="709032"/>
    <lineage>
        <taxon>Bacteria</taxon>
        <taxon>Pseudomonadati</taxon>
        <taxon>Campylobacterota</taxon>
        <taxon>Epsilonproteobacteria</taxon>
        <taxon>Campylobacterales</taxon>
        <taxon>Sulfurimonadaceae</taxon>
        <taxon>Sulfuricurvum</taxon>
    </lineage>
</organism>
<reference evidence="2 3" key="1">
    <citation type="journal article" date="2012" name="Stand. Genomic Sci.">
        <title>Complete genome sequence of the sulfur compounds oxidizing chemolithoautotroph Sulfuricurvum kujiense type strain (YK-1(T)).</title>
        <authorList>
            <person name="Han C."/>
            <person name="Kotsyurbenko O."/>
            <person name="Chertkov O."/>
            <person name="Held B."/>
            <person name="Lapidus A."/>
            <person name="Nolan M."/>
            <person name="Lucas S."/>
            <person name="Hammon N."/>
            <person name="Deshpande S."/>
            <person name="Cheng J.F."/>
            <person name="Tapia R."/>
            <person name="Goodwin L.A."/>
            <person name="Pitluck S."/>
            <person name="Liolios K."/>
            <person name="Pagani I."/>
            <person name="Ivanova N."/>
            <person name="Mavromatis K."/>
            <person name="Mikhailova N."/>
            <person name="Pati A."/>
            <person name="Chen A."/>
            <person name="Palaniappan K."/>
            <person name="Land M."/>
            <person name="Hauser L."/>
            <person name="Chang Y.J."/>
            <person name="Jeffries C.D."/>
            <person name="Brambilla E.M."/>
            <person name="Rohde M."/>
            <person name="Spring S."/>
            <person name="Sikorski J."/>
            <person name="Goker M."/>
            <person name="Woyke T."/>
            <person name="Bristow J."/>
            <person name="Eisen J.A."/>
            <person name="Markowitz V."/>
            <person name="Hugenholtz P."/>
            <person name="Kyrpides N.C."/>
            <person name="Klenk H.P."/>
            <person name="Detter J.C."/>
        </authorList>
    </citation>
    <scope>NUCLEOTIDE SEQUENCE [LARGE SCALE GENOMIC DNA]</scope>
    <source>
        <strain evidence="3">ATCC BAA-921 / DSM 16994 / JCM 11577 / YK-1</strain>
    </source>
</reference>
<dbReference type="STRING" id="709032.Sulku_2012"/>
<dbReference type="Pfam" id="PF14899">
    <property type="entry name" value="DUF4492"/>
    <property type="match status" value="1"/>
</dbReference>
<gene>
    <name evidence="2" type="ordered locus">Sulku_2012</name>
</gene>
<dbReference type="InterPro" id="IPR027853">
    <property type="entry name" value="DUF4492"/>
</dbReference>
<dbReference type="AlphaFoldDB" id="E4U2I5"/>
<protein>
    <recommendedName>
        <fullName evidence="4">DUF4492 domain-containing protein</fullName>
    </recommendedName>
</protein>